<gene>
    <name evidence="3" type="ORF">GWI33_000671</name>
</gene>
<name>A0A834M3T5_RHYFE</name>
<reference evidence="3" key="1">
    <citation type="submission" date="2020-08" db="EMBL/GenBank/DDBJ databases">
        <title>Genome sequencing and assembly of the red palm weevil Rhynchophorus ferrugineus.</title>
        <authorList>
            <person name="Dias G.B."/>
            <person name="Bergman C.M."/>
            <person name="Manee M."/>
        </authorList>
    </citation>
    <scope>NUCLEOTIDE SEQUENCE</scope>
    <source>
        <strain evidence="3">AA-2017</strain>
        <tissue evidence="3">Whole larva</tissue>
    </source>
</reference>
<accession>A0A834M3T5</accession>
<feature type="compositionally biased region" description="Basic and acidic residues" evidence="1">
    <location>
        <begin position="33"/>
        <end position="45"/>
    </location>
</feature>
<evidence type="ECO:0000313" key="4">
    <source>
        <dbReference type="Proteomes" id="UP000625711"/>
    </source>
</evidence>
<evidence type="ECO:0000313" key="3">
    <source>
        <dbReference type="EMBL" id="KAF7264074.1"/>
    </source>
</evidence>
<organism evidence="3 4">
    <name type="scientific">Rhynchophorus ferrugineus</name>
    <name type="common">Red palm weevil</name>
    <name type="synonym">Curculio ferrugineus</name>
    <dbReference type="NCBI Taxonomy" id="354439"/>
    <lineage>
        <taxon>Eukaryota</taxon>
        <taxon>Metazoa</taxon>
        <taxon>Ecdysozoa</taxon>
        <taxon>Arthropoda</taxon>
        <taxon>Hexapoda</taxon>
        <taxon>Insecta</taxon>
        <taxon>Pterygota</taxon>
        <taxon>Neoptera</taxon>
        <taxon>Endopterygota</taxon>
        <taxon>Coleoptera</taxon>
        <taxon>Polyphaga</taxon>
        <taxon>Cucujiformia</taxon>
        <taxon>Curculionidae</taxon>
        <taxon>Dryophthorinae</taxon>
        <taxon>Rhynchophorus</taxon>
    </lineage>
</organism>
<keyword evidence="4" id="KW-1185">Reference proteome</keyword>
<comment type="caution">
    <text evidence="3">The sequence shown here is derived from an EMBL/GenBank/DDBJ whole genome shotgun (WGS) entry which is preliminary data.</text>
</comment>
<evidence type="ECO:0008006" key="5">
    <source>
        <dbReference type="Google" id="ProtNLM"/>
    </source>
</evidence>
<feature type="chain" id="PRO_5032965376" description="Secreted protein" evidence="2">
    <location>
        <begin position="23"/>
        <end position="109"/>
    </location>
</feature>
<dbReference type="Proteomes" id="UP000625711">
    <property type="component" value="Unassembled WGS sequence"/>
</dbReference>
<dbReference type="EMBL" id="JAACXV010018424">
    <property type="protein sequence ID" value="KAF7264074.1"/>
    <property type="molecule type" value="Genomic_DNA"/>
</dbReference>
<dbReference type="AlphaFoldDB" id="A0A834M3T5"/>
<sequence>MLGNRVVLFATLPLLLLPAWNGNRACNPAARRAQRESPAKIDRGVGDGLGQAPPHRPTTPATTVNFKQFPSSIGFNARTGKTRHVPLGEKTGTYPRSPTVVVVTASTPD</sequence>
<keyword evidence="2" id="KW-0732">Signal</keyword>
<proteinExistence type="predicted"/>
<evidence type="ECO:0000256" key="2">
    <source>
        <dbReference type="SAM" id="SignalP"/>
    </source>
</evidence>
<feature type="compositionally biased region" description="Low complexity" evidence="1">
    <location>
        <begin position="99"/>
        <end position="109"/>
    </location>
</feature>
<feature type="compositionally biased region" description="Polar residues" evidence="1">
    <location>
        <begin position="64"/>
        <end position="74"/>
    </location>
</feature>
<feature type="signal peptide" evidence="2">
    <location>
        <begin position="1"/>
        <end position="22"/>
    </location>
</feature>
<feature type="region of interest" description="Disordered" evidence="1">
    <location>
        <begin position="29"/>
        <end position="109"/>
    </location>
</feature>
<evidence type="ECO:0000256" key="1">
    <source>
        <dbReference type="SAM" id="MobiDB-lite"/>
    </source>
</evidence>
<protein>
    <recommendedName>
        <fullName evidence="5">Secreted protein</fullName>
    </recommendedName>
</protein>